<sequence length="164" mass="17837">MNRTIRETILETLHLSLADISGGVPASDPYPFSISEVVRGPLPPTSPKRLTAGLVPMKENKTQGTSFVECFLEVSVDFRYRAQPGEVPATIIETVAGMIQRRLLVDTTVKGLAVDLYDAGNVVDLDHPEDLTAEGSVFFVVRYRHDLNDPRTYLGQAAPAPGAT</sequence>
<dbReference type="Proteomes" id="UP000786693">
    <property type="component" value="Unassembled WGS sequence"/>
</dbReference>
<evidence type="ECO:0000313" key="2">
    <source>
        <dbReference type="Proteomes" id="UP000786693"/>
    </source>
</evidence>
<name>A0ABQ4NMD2_9RHOB</name>
<dbReference type="RefSeq" id="WP_220749086.1">
    <property type="nucleotide sequence ID" value="NZ_BPFH01000004.1"/>
</dbReference>
<organism evidence="1 2">
    <name type="scientific">Jannaschia pagri</name>
    <dbReference type="NCBI Taxonomy" id="2829797"/>
    <lineage>
        <taxon>Bacteria</taxon>
        <taxon>Pseudomonadati</taxon>
        <taxon>Pseudomonadota</taxon>
        <taxon>Alphaproteobacteria</taxon>
        <taxon>Rhodobacterales</taxon>
        <taxon>Roseobacteraceae</taxon>
        <taxon>Jannaschia</taxon>
    </lineage>
</organism>
<proteinExistence type="predicted"/>
<comment type="caution">
    <text evidence="1">The sequence shown here is derived from an EMBL/GenBank/DDBJ whole genome shotgun (WGS) entry which is preliminary data.</text>
</comment>
<reference evidence="1 2" key="1">
    <citation type="submission" date="2021-05" db="EMBL/GenBank/DDBJ databases">
        <title>Bacteria Genome sequencing.</title>
        <authorList>
            <person name="Takabe Y."/>
            <person name="Nakajima Y."/>
            <person name="Suzuki S."/>
            <person name="Shiozaki T."/>
        </authorList>
    </citation>
    <scope>NUCLEOTIDE SEQUENCE [LARGE SCALE GENOMIC DNA]</scope>
    <source>
        <strain evidence="1 2">AI_62</strain>
    </source>
</reference>
<accession>A0ABQ4NMD2</accession>
<gene>
    <name evidence="1" type="ORF">JANAI62_21940</name>
</gene>
<protein>
    <recommendedName>
        <fullName evidence="3">Tail terminator</fullName>
    </recommendedName>
</protein>
<dbReference type="EMBL" id="BPFH01000004">
    <property type="protein sequence ID" value="GIT95571.1"/>
    <property type="molecule type" value="Genomic_DNA"/>
</dbReference>
<evidence type="ECO:0008006" key="3">
    <source>
        <dbReference type="Google" id="ProtNLM"/>
    </source>
</evidence>
<evidence type="ECO:0000313" key="1">
    <source>
        <dbReference type="EMBL" id="GIT95571.1"/>
    </source>
</evidence>
<keyword evidence="2" id="KW-1185">Reference proteome</keyword>